<protein>
    <recommendedName>
        <fullName evidence="1">type I protein arginine methyltransferase</fullName>
        <ecNumber evidence="1">2.1.1.319</ecNumber>
    </recommendedName>
</protein>
<evidence type="ECO:0000313" key="10">
    <source>
        <dbReference type="EMBL" id="KAG0717943.1"/>
    </source>
</evidence>
<dbReference type="FunFam" id="3.40.50.150:FF:000003">
    <property type="entry name" value="Blast:Protein arginine N-methyltransferase 1"/>
    <property type="match status" value="1"/>
</dbReference>
<proteinExistence type="predicted"/>
<name>A0A8J4Y0K8_CHIOP</name>
<keyword evidence="2 6" id="KW-0489">Methyltransferase</keyword>
<dbReference type="Pfam" id="PF13649">
    <property type="entry name" value="Methyltransf_25"/>
    <property type="match status" value="1"/>
</dbReference>
<dbReference type="PROSITE" id="PS51678">
    <property type="entry name" value="SAM_MT_PRMT"/>
    <property type="match status" value="1"/>
</dbReference>
<dbReference type="GO" id="GO:0035241">
    <property type="term" value="F:protein-arginine omega-N monomethyltransferase activity"/>
    <property type="evidence" value="ECO:0007669"/>
    <property type="project" value="TreeGrafter"/>
</dbReference>
<accession>A0A8J4Y0K8</accession>
<evidence type="ECO:0000256" key="1">
    <source>
        <dbReference type="ARBA" id="ARBA00011925"/>
    </source>
</evidence>
<dbReference type="InterPro" id="IPR041698">
    <property type="entry name" value="Methyltransf_25"/>
</dbReference>
<dbReference type="GO" id="GO:0032259">
    <property type="term" value="P:methylation"/>
    <property type="evidence" value="ECO:0007669"/>
    <property type="project" value="UniProtKB-KW"/>
</dbReference>
<comment type="caution">
    <text evidence="10">The sequence shown here is derived from an EMBL/GenBank/DDBJ whole genome shotgun (WGS) entry which is preliminary data.</text>
</comment>
<dbReference type="InterPro" id="IPR055135">
    <property type="entry name" value="PRMT_dom"/>
</dbReference>
<dbReference type="InterPro" id="IPR025799">
    <property type="entry name" value="Arg_MeTrfase"/>
</dbReference>
<gene>
    <name evidence="10" type="primary">PRMT2</name>
    <name evidence="10" type="ORF">GWK47_007912</name>
</gene>
<feature type="domain" description="Methyltransferase" evidence="8">
    <location>
        <begin position="64"/>
        <end position="161"/>
    </location>
</feature>
<evidence type="ECO:0000256" key="4">
    <source>
        <dbReference type="ARBA" id="ARBA00022691"/>
    </source>
</evidence>
<keyword evidence="3 6" id="KW-0808">Transferase</keyword>
<keyword evidence="11" id="KW-1185">Reference proteome</keyword>
<dbReference type="GO" id="GO:0035242">
    <property type="term" value="F:protein-arginine omega-N asymmetric methyltransferase activity"/>
    <property type="evidence" value="ECO:0007669"/>
    <property type="project" value="UniProtKB-EC"/>
</dbReference>
<dbReference type="GO" id="GO:0005634">
    <property type="term" value="C:nucleus"/>
    <property type="evidence" value="ECO:0007669"/>
    <property type="project" value="TreeGrafter"/>
</dbReference>
<dbReference type="SUPFAM" id="SSF53335">
    <property type="entry name" value="S-adenosyl-L-methionine-dependent methyltransferases"/>
    <property type="match status" value="1"/>
</dbReference>
<evidence type="ECO:0000256" key="3">
    <source>
        <dbReference type="ARBA" id="ARBA00022679"/>
    </source>
</evidence>
<dbReference type="CDD" id="cd02440">
    <property type="entry name" value="AdoMet_MTases"/>
    <property type="match status" value="1"/>
</dbReference>
<feature type="compositionally biased region" description="Polar residues" evidence="7">
    <location>
        <begin position="329"/>
        <end position="347"/>
    </location>
</feature>
<evidence type="ECO:0000256" key="6">
    <source>
        <dbReference type="PROSITE-ProRule" id="PRU01015"/>
    </source>
</evidence>
<dbReference type="PANTHER" id="PTHR11006:SF122">
    <property type="entry name" value="ARGININE METHYLTRANSFERASE 8"/>
    <property type="match status" value="1"/>
</dbReference>
<dbReference type="GO" id="GO:0042054">
    <property type="term" value="F:histone methyltransferase activity"/>
    <property type="evidence" value="ECO:0007669"/>
    <property type="project" value="TreeGrafter"/>
</dbReference>
<evidence type="ECO:0000256" key="7">
    <source>
        <dbReference type="SAM" id="MobiDB-lite"/>
    </source>
</evidence>
<feature type="region of interest" description="Disordered" evidence="7">
    <location>
        <begin position="329"/>
        <end position="368"/>
    </location>
</feature>
<dbReference type="Gene3D" id="3.40.50.150">
    <property type="entry name" value="Vaccinia Virus protein VP39"/>
    <property type="match status" value="1"/>
</dbReference>
<dbReference type="Pfam" id="PF22528">
    <property type="entry name" value="PRMT_C"/>
    <property type="match status" value="1"/>
</dbReference>
<reference evidence="10" key="1">
    <citation type="submission" date="2020-07" db="EMBL/GenBank/DDBJ databases">
        <title>The High-quality genome of the commercially important snow crab, Chionoecetes opilio.</title>
        <authorList>
            <person name="Jeong J.-H."/>
            <person name="Ryu S."/>
        </authorList>
    </citation>
    <scope>NUCLEOTIDE SEQUENCE</scope>
    <source>
        <strain evidence="10">MADBK_172401_WGS</strain>
        <tissue evidence="10">Digestive gland</tissue>
    </source>
</reference>
<organism evidence="10 11">
    <name type="scientific">Chionoecetes opilio</name>
    <name type="common">Atlantic snow crab</name>
    <name type="synonym">Cancer opilio</name>
    <dbReference type="NCBI Taxonomy" id="41210"/>
    <lineage>
        <taxon>Eukaryota</taxon>
        <taxon>Metazoa</taxon>
        <taxon>Ecdysozoa</taxon>
        <taxon>Arthropoda</taxon>
        <taxon>Crustacea</taxon>
        <taxon>Multicrustacea</taxon>
        <taxon>Malacostraca</taxon>
        <taxon>Eumalacostraca</taxon>
        <taxon>Eucarida</taxon>
        <taxon>Decapoda</taxon>
        <taxon>Pleocyemata</taxon>
        <taxon>Brachyura</taxon>
        <taxon>Eubrachyura</taxon>
        <taxon>Majoidea</taxon>
        <taxon>Majidae</taxon>
        <taxon>Chionoecetes</taxon>
    </lineage>
</organism>
<feature type="domain" description="Protein arginine N-methyltransferase" evidence="9">
    <location>
        <begin position="167"/>
        <end position="303"/>
    </location>
</feature>
<dbReference type="EC" id="2.1.1.319" evidence="1"/>
<dbReference type="InterPro" id="IPR029063">
    <property type="entry name" value="SAM-dependent_MTases_sf"/>
</dbReference>
<evidence type="ECO:0000256" key="2">
    <source>
        <dbReference type="ARBA" id="ARBA00022603"/>
    </source>
</evidence>
<evidence type="ECO:0000259" key="8">
    <source>
        <dbReference type="Pfam" id="PF13649"/>
    </source>
</evidence>
<dbReference type="OrthoDB" id="7848332at2759"/>
<dbReference type="Proteomes" id="UP000770661">
    <property type="component" value="Unassembled WGS sequence"/>
</dbReference>
<evidence type="ECO:0000256" key="5">
    <source>
        <dbReference type="ARBA" id="ARBA00049303"/>
    </source>
</evidence>
<dbReference type="Gene3D" id="2.70.160.11">
    <property type="entry name" value="Hnrnp arginine n-methyltransferase1"/>
    <property type="match status" value="1"/>
</dbReference>
<comment type="catalytic activity">
    <reaction evidence="5">
        <text>L-arginyl-[protein] + S-adenosyl-L-methionine = N(omega)-methyl-L-arginyl-[protein] + S-adenosyl-L-homocysteine + H(+)</text>
        <dbReference type="Rhea" id="RHEA:48100"/>
        <dbReference type="Rhea" id="RHEA-COMP:10532"/>
        <dbReference type="Rhea" id="RHEA-COMP:11990"/>
        <dbReference type="ChEBI" id="CHEBI:15378"/>
        <dbReference type="ChEBI" id="CHEBI:29965"/>
        <dbReference type="ChEBI" id="CHEBI:57856"/>
        <dbReference type="ChEBI" id="CHEBI:59789"/>
        <dbReference type="ChEBI" id="CHEBI:65280"/>
    </reaction>
    <physiologicalReaction direction="left-to-right" evidence="5">
        <dbReference type="Rhea" id="RHEA:48101"/>
    </physiologicalReaction>
</comment>
<dbReference type="AlphaFoldDB" id="A0A8J4Y0K8"/>
<sequence>MTSRDEGGSGGALVGGAERTNEEYFASYEDVEIHRLMVSDAPRTQAYAAAISKNKHLFQGKVAMDVGAGTGILSMLLAAAGARRVHAVEASGMAGVIQQVAEDNGFGDVIQVHHAKVEDITLPADEKVDIIVSEWMGFYLLHESMLNSVISARDRFLSEDGTVFPSEARIYACPCSLQTLYREQINFWDDVYGFNMTAVKNYALKSKMIKPEVCLVKECDLLAEPACVKRFNLRWVTEEEVKLFAEKTFVGVTLPGAYQGLCLWFECDFDGREYDEEGQELGALITLSTSPMTPATHWKQTVVVLGYGAAHTPGQPALLCQENLNASLDSDTSASPAMNSSDKTQVHTAPPQKTHENGSRGMETETCDNTIQPGYANWVEKDEVVGWKLLFAQSEENTRHYTMTVEMLDPEEVEHPIPCVCPVPRCAIIAKMMEQDEDGNDIIDCT</sequence>
<keyword evidence="4 6" id="KW-0949">S-adenosyl-L-methionine</keyword>
<evidence type="ECO:0000259" key="9">
    <source>
        <dbReference type="Pfam" id="PF22528"/>
    </source>
</evidence>
<dbReference type="PANTHER" id="PTHR11006">
    <property type="entry name" value="PROTEIN ARGININE N-METHYLTRANSFERASE"/>
    <property type="match status" value="1"/>
</dbReference>
<dbReference type="EMBL" id="JACEEZ010016859">
    <property type="protein sequence ID" value="KAG0717943.1"/>
    <property type="molecule type" value="Genomic_DNA"/>
</dbReference>
<evidence type="ECO:0000313" key="11">
    <source>
        <dbReference type="Proteomes" id="UP000770661"/>
    </source>
</evidence>